<dbReference type="OMA" id="LWASHEY"/>
<name>A0A336M493_CULSO</name>
<reference evidence="1" key="1">
    <citation type="submission" date="2018-07" db="EMBL/GenBank/DDBJ databases">
        <authorList>
            <person name="Quirk P.G."/>
            <person name="Krulwich T.A."/>
        </authorList>
    </citation>
    <scope>NUCLEOTIDE SEQUENCE</scope>
</reference>
<dbReference type="GO" id="GO:0035861">
    <property type="term" value="C:site of double-strand break"/>
    <property type="evidence" value="ECO:0007669"/>
    <property type="project" value="TreeGrafter"/>
</dbReference>
<dbReference type="GO" id="GO:0007131">
    <property type="term" value="P:reciprocal meiotic recombination"/>
    <property type="evidence" value="ECO:0007669"/>
    <property type="project" value="TreeGrafter"/>
</dbReference>
<protein>
    <submittedName>
        <fullName evidence="1">CSON011930 protein</fullName>
    </submittedName>
</protein>
<dbReference type="AlphaFoldDB" id="A0A336M493"/>
<dbReference type="PANTHER" id="PTHR21615:SF2">
    <property type="entry name" value="CYCLIN N-TERMINAL DOMAIN-CONTAINING PROTEIN 1"/>
    <property type="match status" value="1"/>
</dbReference>
<organism evidence="1">
    <name type="scientific">Culicoides sonorensis</name>
    <name type="common">Biting midge</name>
    <dbReference type="NCBI Taxonomy" id="179676"/>
    <lineage>
        <taxon>Eukaryota</taxon>
        <taxon>Metazoa</taxon>
        <taxon>Ecdysozoa</taxon>
        <taxon>Arthropoda</taxon>
        <taxon>Hexapoda</taxon>
        <taxon>Insecta</taxon>
        <taxon>Pterygota</taxon>
        <taxon>Neoptera</taxon>
        <taxon>Endopterygota</taxon>
        <taxon>Diptera</taxon>
        <taxon>Nematocera</taxon>
        <taxon>Chironomoidea</taxon>
        <taxon>Ceratopogonidae</taxon>
        <taxon>Ceratopogoninae</taxon>
        <taxon>Culicoides</taxon>
        <taxon>Monoculicoides</taxon>
    </lineage>
</organism>
<evidence type="ECO:0000313" key="1">
    <source>
        <dbReference type="EMBL" id="SSX25096.1"/>
    </source>
</evidence>
<dbReference type="EMBL" id="UFQT01000542">
    <property type="protein sequence ID" value="SSX25096.1"/>
    <property type="molecule type" value="Genomic_DNA"/>
</dbReference>
<dbReference type="VEuPathDB" id="VectorBase:CSON011930"/>
<sequence length="303" mass="34944">MANFGFYPSNSSSSRKNMKFTENFHNEINVSYADEWPFFPVDQKSEKNLPFLLNLTDSFETTSKICQRFKIIPEIEFIALDTLESLLESFLYDLSKDIETEMKGDLKAINGCWEEASQIFEKDVPLIILLNISLAAKYIDRSTHFNLGKVLQLVHLVSDEKYDITSIKEHEMCLFKNIGFKVSRPVALHSMEQMIKLVYNEEFLNISLDEFLKVGLLTLRFAYMEKYKIYSSLINGISNSNTFKTFTRDKVLLAAAVVFATCNTVSRSAVWIKDVLKQLSDTCGFQEQDIILLSEKIMQFVKE</sequence>
<proteinExistence type="predicted"/>
<dbReference type="PANTHER" id="PTHR21615">
    <property type="entry name" value="CYCLIN N-TERMINAL DOMAIN-CONTAINING PROTEIN 1"/>
    <property type="match status" value="1"/>
</dbReference>
<accession>A0A336M493</accession>
<gene>
    <name evidence="1" type="primary">CSON011930</name>
</gene>